<gene>
    <name evidence="1" type="ORF">NDU88_000576</name>
</gene>
<protein>
    <submittedName>
        <fullName evidence="1">Uncharacterized protein</fullName>
    </submittedName>
</protein>
<dbReference type="EMBL" id="JANPWB010000008">
    <property type="protein sequence ID" value="KAJ1160074.1"/>
    <property type="molecule type" value="Genomic_DNA"/>
</dbReference>
<dbReference type="Proteomes" id="UP001066276">
    <property type="component" value="Chromosome 4_2"/>
</dbReference>
<comment type="caution">
    <text evidence="1">The sequence shown here is derived from an EMBL/GenBank/DDBJ whole genome shotgun (WGS) entry which is preliminary data.</text>
</comment>
<proteinExistence type="predicted"/>
<name>A0AAV7S6I4_PLEWA</name>
<keyword evidence="2" id="KW-1185">Reference proteome</keyword>
<organism evidence="1 2">
    <name type="scientific">Pleurodeles waltl</name>
    <name type="common">Iberian ribbed newt</name>
    <dbReference type="NCBI Taxonomy" id="8319"/>
    <lineage>
        <taxon>Eukaryota</taxon>
        <taxon>Metazoa</taxon>
        <taxon>Chordata</taxon>
        <taxon>Craniata</taxon>
        <taxon>Vertebrata</taxon>
        <taxon>Euteleostomi</taxon>
        <taxon>Amphibia</taxon>
        <taxon>Batrachia</taxon>
        <taxon>Caudata</taxon>
        <taxon>Salamandroidea</taxon>
        <taxon>Salamandridae</taxon>
        <taxon>Pleurodelinae</taxon>
        <taxon>Pleurodeles</taxon>
    </lineage>
</organism>
<reference evidence="1" key="1">
    <citation type="journal article" date="2022" name="bioRxiv">
        <title>Sequencing and chromosome-scale assembly of the giantPleurodeles waltlgenome.</title>
        <authorList>
            <person name="Brown T."/>
            <person name="Elewa A."/>
            <person name="Iarovenko S."/>
            <person name="Subramanian E."/>
            <person name="Araus A.J."/>
            <person name="Petzold A."/>
            <person name="Susuki M."/>
            <person name="Suzuki K.-i.T."/>
            <person name="Hayashi T."/>
            <person name="Toyoda A."/>
            <person name="Oliveira C."/>
            <person name="Osipova E."/>
            <person name="Leigh N.D."/>
            <person name="Simon A."/>
            <person name="Yun M.H."/>
        </authorList>
    </citation>
    <scope>NUCLEOTIDE SEQUENCE</scope>
    <source>
        <strain evidence="1">20211129_DDA</strain>
        <tissue evidence="1">Liver</tissue>
    </source>
</reference>
<accession>A0AAV7S6I4</accession>
<evidence type="ECO:0000313" key="1">
    <source>
        <dbReference type="EMBL" id="KAJ1160074.1"/>
    </source>
</evidence>
<dbReference type="AlphaFoldDB" id="A0AAV7S6I4"/>
<evidence type="ECO:0000313" key="2">
    <source>
        <dbReference type="Proteomes" id="UP001066276"/>
    </source>
</evidence>
<sequence length="155" mass="16778">MGTNGPALSFLGVRSVYYGKLLLRLLLWPASNLQAVRPAALCFYTQHSRDPWSPAQPPLPGDGLGCPHQAVIGLPPSLPGLRRSVHHSRTVGLLLPLTWRLQPGVKRAPLCFPLCCRFRQSVVGASLSATGLRTATTGPVSYHNQDVYWTQSGAL</sequence>